<reference evidence="3" key="2">
    <citation type="submission" date="2020-05" db="UniProtKB">
        <authorList>
            <consortium name="EnsemblMetazoa"/>
        </authorList>
    </citation>
    <scope>IDENTIFICATION</scope>
    <source>
        <strain evidence="3">MINIMUS1</strain>
    </source>
</reference>
<feature type="region of interest" description="Disordered" evidence="1">
    <location>
        <begin position="151"/>
        <end position="173"/>
    </location>
</feature>
<dbReference type="Proteomes" id="UP000075920">
    <property type="component" value="Unassembled WGS sequence"/>
</dbReference>
<feature type="compositionally biased region" description="Low complexity" evidence="1">
    <location>
        <begin position="162"/>
        <end position="173"/>
    </location>
</feature>
<dbReference type="VEuPathDB" id="VectorBase:AMIN003952"/>
<feature type="domain" description="MADF" evidence="2">
    <location>
        <begin position="14"/>
        <end position="106"/>
    </location>
</feature>
<dbReference type="PROSITE" id="PS51029">
    <property type="entry name" value="MADF"/>
    <property type="match status" value="1"/>
</dbReference>
<protein>
    <submittedName>
        <fullName evidence="3">MADF domain-containing protein</fullName>
    </submittedName>
</protein>
<dbReference type="InterPro" id="IPR006578">
    <property type="entry name" value="MADF-dom"/>
</dbReference>
<dbReference type="PANTHER" id="PTHR21505">
    <property type="entry name" value="MADF DOMAIN-CONTAINING PROTEIN-RELATED"/>
    <property type="match status" value="1"/>
</dbReference>
<keyword evidence="4" id="KW-1185">Reference proteome</keyword>
<dbReference type="AlphaFoldDB" id="A0A182W0U3"/>
<evidence type="ECO:0000259" key="2">
    <source>
        <dbReference type="PROSITE" id="PS51029"/>
    </source>
</evidence>
<evidence type="ECO:0000313" key="3">
    <source>
        <dbReference type="EnsemblMetazoa" id="AMIN003952-PA"/>
    </source>
</evidence>
<dbReference type="EnsemblMetazoa" id="AMIN003952-RA">
    <property type="protein sequence ID" value="AMIN003952-PA"/>
    <property type="gene ID" value="AMIN003952"/>
</dbReference>
<dbReference type="STRING" id="112268.A0A182W0U3"/>
<dbReference type="PANTHER" id="PTHR21505:SF8">
    <property type="entry name" value="DPT-YFP REPRESSOR BY OVEREXPRESSION, ISOFORM D-RELATED"/>
    <property type="match status" value="1"/>
</dbReference>
<name>A0A182W0U3_9DIPT</name>
<sequence length="254" mass="29519">MQRYENCKPKFVKEFIELYKSFPCLWHQQSKQYEHQKQKAYAALVQKYREVDPQASKETVKRKINALRTGYRKQLKRLNRPSKAGTNRQPTWWYFELFHFLDDYPQWLKQEERVESTNLESQNMDNVEYENYSDDGDGSKGMDDVYESASPRHAAQWTESCSSGSQGPSQPIGIKTDDDLEALVKQKLNTILQNDPSIVYGKHVAHKLRSLGEQQNKFAQKLINDIIFEAEMGSLSRSSTLVGMDGNELHVLDE</sequence>
<accession>A0A182W0U3</accession>
<dbReference type="SMART" id="SM00595">
    <property type="entry name" value="MADF"/>
    <property type="match status" value="1"/>
</dbReference>
<dbReference type="Pfam" id="PF10545">
    <property type="entry name" value="MADF_DNA_bdg"/>
    <property type="match status" value="1"/>
</dbReference>
<evidence type="ECO:0000313" key="4">
    <source>
        <dbReference type="Proteomes" id="UP000075920"/>
    </source>
</evidence>
<proteinExistence type="predicted"/>
<reference evidence="4" key="1">
    <citation type="submission" date="2013-03" db="EMBL/GenBank/DDBJ databases">
        <title>The Genome Sequence of Anopheles minimus MINIMUS1.</title>
        <authorList>
            <consortium name="The Broad Institute Genomics Platform"/>
            <person name="Neafsey D.E."/>
            <person name="Walton C."/>
            <person name="Walker B."/>
            <person name="Young S.K."/>
            <person name="Zeng Q."/>
            <person name="Gargeya S."/>
            <person name="Fitzgerald M."/>
            <person name="Haas B."/>
            <person name="Abouelleil A."/>
            <person name="Allen A.W."/>
            <person name="Alvarado L."/>
            <person name="Arachchi H.M."/>
            <person name="Berlin A.M."/>
            <person name="Chapman S.B."/>
            <person name="Gainer-Dewar J."/>
            <person name="Goldberg J."/>
            <person name="Griggs A."/>
            <person name="Gujja S."/>
            <person name="Hansen M."/>
            <person name="Howarth C."/>
            <person name="Imamovic A."/>
            <person name="Ireland A."/>
            <person name="Larimer J."/>
            <person name="McCowan C."/>
            <person name="Murphy C."/>
            <person name="Pearson M."/>
            <person name="Poon T.W."/>
            <person name="Priest M."/>
            <person name="Roberts A."/>
            <person name="Saif S."/>
            <person name="Shea T."/>
            <person name="Sisk P."/>
            <person name="Sykes S."/>
            <person name="Wortman J."/>
            <person name="Nusbaum C."/>
            <person name="Birren B."/>
        </authorList>
    </citation>
    <scope>NUCLEOTIDE SEQUENCE [LARGE SCALE GENOMIC DNA]</scope>
    <source>
        <strain evidence="4">MINIMUS1</strain>
    </source>
</reference>
<organism evidence="3 4">
    <name type="scientific">Anopheles minimus</name>
    <dbReference type="NCBI Taxonomy" id="112268"/>
    <lineage>
        <taxon>Eukaryota</taxon>
        <taxon>Metazoa</taxon>
        <taxon>Ecdysozoa</taxon>
        <taxon>Arthropoda</taxon>
        <taxon>Hexapoda</taxon>
        <taxon>Insecta</taxon>
        <taxon>Pterygota</taxon>
        <taxon>Neoptera</taxon>
        <taxon>Endopterygota</taxon>
        <taxon>Diptera</taxon>
        <taxon>Nematocera</taxon>
        <taxon>Culicoidea</taxon>
        <taxon>Culicidae</taxon>
        <taxon>Anophelinae</taxon>
        <taxon>Anopheles</taxon>
    </lineage>
</organism>
<evidence type="ECO:0000256" key="1">
    <source>
        <dbReference type="SAM" id="MobiDB-lite"/>
    </source>
</evidence>